<gene>
    <name evidence="3" type="ORF">B0T18DRAFT_490210</name>
</gene>
<reference evidence="3" key="1">
    <citation type="submission" date="2023-06" db="EMBL/GenBank/DDBJ databases">
        <title>Genome-scale phylogeny and comparative genomics of the fungal order Sordariales.</title>
        <authorList>
            <consortium name="Lawrence Berkeley National Laboratory"/>
            <person name="Hensen N."/>
            <person name="Bonometti L."/>
            <person name="Westerberg I."/>
            <person name="Brannstrom I.O."/>
            <person name="Guillou S."/>
            <person name="Cros-Aarteil S."/>
            <person name="Calhoun S."/>
            <person name="Haridas S."/>
            <person name="Kuo A."/>
            <person name="Mondo S."/>
            <person name="Pangilinan J."/>
            <person name="Riley R."/>
            <person name="LaButti K."/>
            <person name="Andreopoulos B."/>
            <person name="Lipzen A."/>
            <person name="Chen C."/>
            <person name="Yanf M."/>
            <person name="Daum C."/>
            <person name="Ng V."/>
            <person name="Clum A."/>
            <person name="Steindorff A."/>
            <person name="Ohm R."/>
            <person name="Martin F."/>
            <person name="Silar P."/>
            <person name="Natvig D."/>
            <person name="Lalanne C."/>
            <person name="Gautier V."/>
            <person name="Ament-velasquez S.L."/>
            <person name="Kruys A."/>
            <person name="Hutchinson M.I."/>
            <person name="Powell A.J."/>
            <person name="Barry K."/>
            <person name="Miller A.N."/>
            <person name="Grigoriev I.V."/>
            <person name="Debuchy R."/>
            <person name="Gladieux P."/>
            <person name="Thoren M.H."/>
            <person name="Johannesson H."/>
        </authorList>
    </citation>
    <scope>NUCLEOTIDE SEQUENCE</scope>
    <source>
        <strain evidence="3">SMH3187-1</strain>
    </source>
</reference>
<sequence length="463" mass="51782">MPKAFSGGERTWRPSTSYTDPGMMQQRRILKAMAVWSVTDSTKLRGILTDLEKQIDRLSTIQPRTRSTPSTTMQTIATVSGTLLSLDQLGVNPVAADSGSNSAQQQLSTLRAMRRLKAKLESPGPGQGSVTDLYIPQAEYHIGYNETSATNFALGSFSKALDGPSIEVVIEWKNYLGTDPDAKKLALSRTELIASLLASPNKPSSFRTLDCVGWFLEEHRHRCGLLFRLPCPTTPNLQPLRLVSLAELIRSKIKPSLADRVRLAFLLSYSLLELHLSEWLHKSFTASNILFFVVQDPKDKTAHDWIQRVDLTQPYVASFGTARPDSSFYQSEPACKVMMVEAEYRHPAYVAGIGHVQGEQTQRVLQPRYHRAFDVYSLGCVLLEVCTWMSLKSMGWNTAYAAAPHTWREQLKSVARKNLPFMVGPVMMEVVVRCLGVGLDLDGEVDLEGFCWEVVERIDKVRV</sequence>
<dbReference type="Gene3D" id="1.10.510.10">
    <property type="entry name" value="Transferase(Phosphotransferase) domain 1"/>
    <property type="match status" value="1"/>
</dbReference>
<dbReference type="PANTHER" id="PTHR37542:SF3">
    <property type="entry name" value="PRION-INHIBITION AND PROPAGATION HELO DOMAIN-CONTAINING PROTEIN"/>
    <property type="match status" value="1"/>
</dbReference>
<dbReference type="InterPro" id="IPR056002">
    <property type="entry name" value="DUF7580"/>
</dbReference>
<dbReference type="EMBL" id="JAUKUD010000005">
    <property type="protein sequence ID" value="KAK0743494.1"/>
    <property type="molecule type" value="Genomic_DNA"/>
</dbReference>
<keyword evidence="4" id="KW-1185">Reference proteome</keyword>
<evidence type="ECO:0000256" key="1">
    <source>
        <dbReference type="SAM" id="MobiDB-lite"/>
    </source>
</evidence>
<feature type="region of interest" description="Disordered" evidence="1">
    <location>
        <begin position="1"/>
        <end position="20"/>
    </location>
</feature>
<feature type="domain" description="DUF7580" evidence="2">
    <location>
        <begin position="238"/>
        <end position="324"/>
    </location>
</feature>
<evidence type="ECO:0000313" key="4">
    <source>
        <dbReference type="Proteomes" id="UP001172155"/>
    </source>
</evidence>
<comment type="caution">
    <text evidence="3">The sequence shown here is derived from an EMBL/GenBank/DDBJ whole genome shotgun (WGS) entry which is preliminary data.</text>
</comment>
<evidence type="ECO:0000313" key="3">
    <source>
        <dbReference type="EMBL" id="KAK0743494.1"/>
    </source>
</evidence>
<name>A0AA40EQ76_9PEZI</name>
<dbReference type="Pfam" id="PF24476">
    <property type="entry name" value="DUF7580"/>
    <property type="match status" value="1"/>
</dbReference>
<dbReference type="SUPFAM" id="SSF56112">
    <property type="entry name" value="Protein kinase-like (PK-like)"/>
    <property type="match status" value="1"/>
</dbReference>
<proteinExistence type="predicted"/>
<organism evidence="3 4">
    <name type="scientific">Schizothecium vesticola</name>
    <dbReference type="NCBI Taxonomy" id="314040"/>
    <lineage>
        <taxon>Eukaryota</taxon>
        <taxon>Fungi</taxon>
        <taxon>Dikarya</taxon>
        <taxon>Ascomycota</taxon>
        <taxon>Pezizomycotina</taxon>
        <taxon>Sordariomycetes</taxon>
        <taxon>Sordariomycetidae</taxon>
        <taxon>Sordariales</taxon>
        <taxon>Schizotheciaceae</taxon>
        <taxon>Schizothecium</taxon>
    </lineage>
</organism>
<dbReference type="PANTHER" id="PTHR37542">
    <property type="entry name" value="HELO DOMAIN-CONTAINING PROTEIN-RELATED"/>
    <property type="match status" value="1"/>
</dbReference>
<evidence type="ECO:0000259" key="2">
    <source>
        <dbReference type="Pfam" id="PF24476"/>
    </source>
</evidence>
<dbReference type="AlphaFoldDB" id="A0AA40EQ76"/>
<dbReference type="Proteomes" id="UP001172155">
    <property type="component" value="Unassembled WGS sequence"/>
</dbReference>
<dbReference type="InterPro" id="IPR011009">
    <property type="entry name" value="Kinase-like_dom_sf"/>
</dbReference>
<accession>A0AA40EQ76</accession>
<protein>
    <recommendedName>
        <fullName evidence="2">DUF7580 domain-containing protein</fullName>
    </recommendedName>
</protein>